<protein>
    <recommendedName>
        <fullName evidence="4">Variable surface protein Vir35</fullName>
    </recommendedName>
</protein>
<evidence type="ECO:0000256" key="1">
    <source>
        <dbReference type="SAM" id="Phobius"/>
    </source>
</evidence>
<sequence length="239" mass="27719">MVALSYYQEINLKYTTFLKTFIFIFIIWNYSTYNAMDIFPKSLENKYEHTKILNRNLHRLLAKHELHKKLGYTVSGAQMLHDSIGMSKKNVTDNTSISSQLKKKGSNNFDTYMKNYKSRYEKKKGLSKLDCYCEKSVFDKINYIEKLSEKMRSDKKVFKKKILKKYGIGSIIFTLIPAIGLIYYILFGLGGRLGGEIELCMDGRHYVSGTTHPSSCSAGKGKMNRKEYICFCKEIFNIN</sequence>
<keyword evidence="1" id="KW-0472">Membrane</keyword>
<dbReference type="Proteomes" id="UP000053239">
    <property type="component" value="Unassembled WGS sequence"/>
</dbReference>
<dbReference type="AlphaFoldDB" id="A0A0J9TLH6"/>
<evidence type="ECO:0000313" key="3">
    <source>
        <dbReference type="Proteomes" id="UP000053239"/>
    </source>
</evidence>
<feature type="transmembrane region" description="Helical" evidence="1">
    <location>
        <begin position="12"/>
        <end position="31"/>
    </location>
</feature>
<organism evidence="2 3">
    <name type="scientific">Plasmodium vivax North Korean</name>
    <dbReference type="NCBI Taxonomy" id="1035514"/>
    <lineage>
        <taxon>Eukaryota</taxon>
        <taxon>Sar</taxon>
        <taxon>Alveolata</taxon>
        <taxon>Apicomplexa</taxon>
        <taxon>Aconoidasida</taxon>
        <taxon>Haemosporida</taxon>
        <taxon>Plasmodiidae</taxon>
        <taxon>Plasmodium</taxon>
        <taxon>Plasmodium (Plasmodium)</taxon>
    </lineage>
</organism>
<evidence type="ECO:0000313" key="2">
    <source>
        <dbReference type="EMBL" id="KMZ96164.1"/>
    </source>
</evidence>
<gene>
    <name evidence="2" type="ORF">PVNG_05810</name>
</gene>
<dbReference type="InterPro" id="IPR022139">
    <property type="entry name" value="Fam-L/Fam-M-like_plasmodium"/>
</dbReference>
<keyword evidence="1" id="KW-0812">Transmembrane</keyword>
<name>A0A0J9TLH6_PLAVI</name>
<dbReference type="EMBL" id="KQ235648">
    <property type="protein sequence ID" value="KMZ96164.1"/>
    <property type="molecule type" value="Genomic_DNA"/>
</dbReference>
<evidence type="ECO:0008006" key="4">
    <source>
        <dbReference type="Google" id="ProtNLM"/>
    </source>
</evidence>
<accession>A0A0J9TLH6</accession>
<dbReference type="OrthoDB" id="389438at2759"/>
<feature type="transmembrane region" description="Helical" evidence="1">
    <location>
        <begin position="166"/>
        <end position="186"/>
    </location>
</feature>
<dbReference type="Pfam" id="PF12420">
    <property type="entry name" value="DUF3671"/>
    <property type="match status" value="1"/>
</dbReference>
<reference evidence="2 3" key="1">
    <citation type="submission" date="2011-09" db="EMBL/GenBank/DDBJ databases">
        <title>The Genome Sequence of Plasmodium vivax North Korean.</title>
        <authorList>
            <consortium name="The Broad Institute Genome Sequencing Platform"/>
            <consortium name="The Broad Institute Genome Sequencing Center for Infectious Disease"/>
            <person name="Neafsey D."/>
            <person name="Carlton J."/>
            <person name="Barnwell J."/>
            <person name="Collins W."/>
            <person name="Escalante A."/>
            <person name="Mullikin J."/>
            <person name="Saul A."/>
            <person name="Guigo R."/>
            <person name="Camara F."/>
            <person name="Young S.K."/>
            <person name="Zeng Q."/>
            <person name="Gargeya S."/>
            <person name="Fitzgerald M."/>
            <person name="Haas B."/>
            <person name="Abouelleil A."/>
            <person name="Alvarado L."/>
            <person name="Arachchi H.M."/>
            <person name="Berlin A."/>
            <person name="Brown A."/>
            <person name="Chapman S.B."/>
            <person name="Chen Z."/>
            <person name="Dunbar C."/>
            <person name="Freedman E."/>
            <person name="Gearin G."/>
            <person name="Gellesch M."/>
            <person name="Goldberg J."/>
            <person name="Griggs A."/>
            <person name="Gujja S."/>
            <person name="Heiman D."/>
            <person name="Howarth C."/>
            <person name="Larson L."/>
            <person name="Lui A."/>
            <person name="MacDonald P.J.P."/>
            <person name="Montmayeur A."/>
            <person name="Murphy C."/>
            <person name="Neiman D."/>
            <person name="Pearson M."/>
            <person name="Priest M."/>
            <person name="Roberts A."/>
            <person name="Saif S."/>
            <person name="Shea T."/>
            <person name="Shenoy N."/>
            <person name="Sisk P."/>
            <person name="Stolte C."/>
            <person name="Sykes S."/>
            <person name="Wortman J."/>
            <person name="Nusbaum C."/>
            <person name="Birren B."/>
        </authorList>
    </citation>
    <scope>NUCLEOTIDE SEQUENCE [LARGE SCALE GENOMIC DNA]</scope>
    <source>
        <strain evidence="2 3">North Korean</strain>
    </source>
</reference>
<proteinExistence type="predicted"/>
<keyword evidence="1" id="KW-1133">Transmembrane helix</keyword>